<organism evidence="2 3">
    <name type="scientific">Candidatus Nitrosocosmicus oleophilus</name>
    <dbReference type="NCBI Taxonomy" id="1353260"/>
    <lineage>
        <taxon>Archaea</taxon>
        <taxon>Nitrososphaerota</taxon>
        <taxon>Nitrososphaeria</taxon>
        <taxon>Nitrososphaerales</taxon>
        <taxon>Nitrososphaeraceae</taxon>
        <taxon>Candidatus Nitrosocosmicus</taxon>
    </lineage>
</organism>
<proteinExistence type="predicted"/>
<dbReference type="KEGG" id="taa:NMY3_01480"/>
<evidence type="ECO:0000313" key="3">
    <source>
        <dbReference type="Proteomes" id="UP000058925"/>
    </source>
</evidence>
<name>A0A654LZC5_9ARCH</name>
<feature type="compositionally biased region" description="Low complexity" evidence="1">
    <location>
        <begin position="33"/>
        <end position="42"/>
    </location>
</feature>
<keyword evidence="3" id="KW-1185">Reference proteome</keyword>
<evidence type="ECO:0008006" key="4">
    <source>
        <dbReference type="Google" id="ProtNLM"/>
    </source>
</evidence>
<dbReference type="AlphaFoldDB" id="A0A654LZC5"/>
<dbReference type="EMBL" id="CP012850">
    <property type="protein sequence ID" value="ALI35683.1"/>
    <property type="molecule type" value="Genomic_DNA"/>
</dbReference>
<gene>
    <name evidence="2" type="ORF">NMY3_01480</name>
</gene>
<dbReference type="Proteomes" id="UP000058925">
    <property type="component" value="Chromosome"/>
</dbReference>
<dbReference type="GeneID" id="60421534"/>
<protein>
    <recommendedName>
        <fullName evidence="4">PepSY domain-containing protein</fullName>
    </recommendedName>
</protein>
<evidence type="ECO:0000313" key="2">
    <source>
        <dbReference type="EMBL" id="ALI35683.1"/>
    </source>
</evidence>
<sequence>MNQNNSLFVAPFAALFSLLLLFSTIAGVYAQTSSNTTNGQTSHNPIGMPMNDDMSMGSYEAKQQDNNLTSSISIFQPIINAFKSMIKVDINDAITTARGAVGDNATTIAAFLHPEKHYIVYTVIVLDSSGTPHKVLVDPGNGNLLKDEKTSFMKLMMLVHGGKGGMMGQGNMMGPEMGMMGQGNMMGPEMGMMGQGNMMGPEMGMMGQGNMMGHGDAENSWD</sequence>
<feature type="region of interest" description="Disordered" evidence="1">
    <location>
        <begin position="33"/>
        <end position="57"/>
    </location>
</feature>
<accession>A0A654LZC5</accession>
<reference evidence="3" key="1">
    <citation type="submission" date="2015-10" db="EMBL/GenBank/DDBJ databases">
        <title>Niche specialization of a soil ammonia-oxidizing archaeon, Candidatus Nitrosocosmicus oleophilus.</title>
        <authorList>
            <person name="Jung M.-Y."/>
            <person name="Rhee S.-K."/>
        </authorList>
    </citation>
    <scope>NUCLEOTIDE SEQUENCE [LARGE SCALE GENOMIC DNA]</scope>
    <source>
        <strain evidence="3">MY3</strain>
    </source>
</reference>
<dbReference type="RefSeq" id="WP_196818106.1">
    <property type="nucleotide sequence ID" value="NZ_CP012850.1"/>
</dbReference>
<evidence type="ECO:0000256" key="1">
    <source>
        <dbReference type="SAM" id="MobiDB-lite"/>
    </source>
</evidence>
<dbReference type="OrthoDB" id="12195at2157"/>